<evidence type="ECO:0000256" key="1">
    <source>
        <dbReference type="ARBA" id="ARBA00004123"/>
    </source>
</evidence>
<dbReference type="AlphaFoldDB" id="A0AAD8J7E7"/>
<dbReference type="InterPro" id="IPR029190">
    <property type="entry name" value="Rrp14/SURF6_C"/>
</dbReference>
<dbReference type="GO" id="GO:0003677">
    <property type="term" value="F:DNA binding"/>
    <property type="evidence" value="ECO:0007669"/>
    <property type="project" value="TreeGrafter"/>
</dbReference>
<feature type="compositionally biased region" description="Basic residues" evidence="4">
    <location>
        <begin position="306"/>
        <end position="321"/>
    </location>
</feature>
<dbReference type="GO" id="GO:0005730">
    <property type="term" value="C:nucleolus"/>
    <property type="evidence" value="ECO:0007669"/>
    <property type="project" value="TreeGrafter"/>
</dbReference>
<dbReference type="GO" id="GO:0042274">
    <property type="term" value="P:ribosomal small subunit biogenesis"/>
    <property type="evidence" value="ECO:0007669"/>
    <property type="project" value="TreeGrafter"/>
</dbReference>
<evidence type="ECO:0000256" key="3">
    <source>
        <dbReference type="ARBA" id="ARBA00023242"/>
    </source>
</evidence>
<comment type="caution">
    <text evidence="7">The sequence shown here is derived from an EMBL/GenBank/DDBJ whole genome shotgun (WGS) entry which is preliminary data.</text>
</comment>
<sequence>MKKKTKQTPSSSSLIPTPADLKTLISDHSLFFDKLVQLIPAQYYLSTDDDNKPWYQGLSKAAKASAKHQTRENIKKARRARLDPENSQKTTLDILKKKIETTNEEEKVLLKSKALSSSSVTYEELQQRLQAKLVELRSNRGQGKRSVIDRKRRRDDDFDDVEAVGDGSQLVKDEGNVDIDKEVEAAAEGIEFGKLRIDNEVGGRDKKRKKGSKAVELERARKLEEAKKDPEKGEVVAKQHSWKAATSRAMGIKVHDSTKILKESIKKDKKRHEKNASKWKDRVESKEKFSKEKQQKRAGNIAERAKQKKDRKIAKREKKLMRPGFEGRKQGYINGDK</sequence>
<evidence type="ECO:0000256" key="4">
    <source>
        <dbReference type="SAM" id="MobiDB-lite"/>
    </source>
</evidence>
<feature type="domain" description="Ribosomal RNA-processing protein 14/surfeit locus protein 6 C-terminal" evidence="5">
    <location>
        <begin position="134"/>
        <end position="312"/>
    </location>
</feature>
<dbReference type="EMBL" id="JAUIZM010000002">
    <property type="protein sequence ID" value="KAK1397180.1"/>
    <property type="molecule type" value="Genomic_DNA"/>
</dbReference>
<comment type="subcellular location">
    <subcellularLocation>
        <location evidence="1">Nucleus</location>
    </subcellularLocation>
</comment>
<dbReference type="GO" id="GO:0042273">
    <property type="term" value="P:ribosomal large subunit biogenesis"/>
    <property type="evidence" value="ECO:0007669"/>
    <property type="project" value="TreeGrafter"/>
</dbReference>
<reference evidence="7" key="2">
    <citation type="submission" date="2023-05" db="EMBL/GenBank/DDBJ databases">
        <authorList>
            <person name="Schelkunov M.I."/>
        </authorList>
    </citation>
    <scope>NUCLEOTIDE SEQUENCE</scope>
    <source>
        <strain evidence="7">Hsosn_3</strain>
        <tissue evidence="7">Leaf</tissue>
    </source>
</reference>
<feature type="compositionally biased region" description="Basic and acidic residues" evidence="4">
    <location>
        <begin position="224"/>
        <end position="237"/>
    </location>
</feature>
<proteinExistence type="inferred from homology"/>
<accession>A0AAD8J7E7</accession>
<feature type="compositionally biased region" description="Basic and acidic residues" evidence="4">
    <location>
        <begin position="325"/>
        <end position="337"/>
    </location>
</feature>
<feature type="domain" description="Ribosomal RNA-processing protein 14 N-terminal" evidence="6">
    <location>
        <begin position="25"/>
        <end position="85"/>
    </location>
</feature>
<dbReference type="PANTHER" id="PTHR14369">
    <property type="entry name" value="SURFEIT LOCUS PROTEIN 6"/>
    <property type="match status" value="1"/>
</dbReference>
<feature type="region of interest" description="Disordered" evidence="4">
    <location>
        <begin position="263"/>
        <end position="337"/>
    </location>
</feature>
<feature type="compositionally biased region" description="Basic and acidic residues" evidence="4">
    <location>
        <begin position="69"/>
        <end position="86"/>
    </location>
</feature>
<evidence type="ECO:0000259" key="6">
    <source>
        <dbReference type="Pfam" id="PF15459"/>
    </source>
</evidence>
<dbReference type="Proteomes" id="UP001237642">
    <property type="component" value="Unassembled WGS sequence"/>
</dbReference>
<evidence type="ECO:0000313" key="7">
    <source>
        <dbReference type="EMBL" id="KAK1397180.1"/>
    </source>
</evidence>
<evidence type="ECO:0000313" key="8">
    <source>
        <dbReference type="Proteomes" id="UP001237642"/>
    </source>
</evidence>
<feature type="region of interest" description="Disordered" evidence="4">
    <location>
        <begin position="224"/>
        <end position="250"/>
    </location>
</feature>
<dbReference type="InterPro" id="IPR029188">
    <property type="entry name" value="Rrp14_N"/>
</dbReference>
<name>A0AAD8J7E7_9APIA</name>
<keyword evidence="3" id="KW-0539">Nucleus</keyword>
<evidence type="ECO:0000256" key="2">
    <source>
        <dbReference type="ARBA" id="ARBA00005904"/>
    </source>
</evidence>
<organism evidence="7 8">
    <name type="scientific">Heracleum sosnowskyi</name>
    <dbReference type="NCBI Taxonomy" id="360622"/>
    <lineage>
        <taxon>Eukaryota</taxon>
        <taxon>Viridiplantae</taxon>
        <taxon>Streptophyta</taxon>
        <taxon>Embryophyta</taxon>
        <taxon>Tracheophyta</taxon>
        <taxon>Spermatophyta</taxon>
        <taxon>Magnoliopsida</taxon>
        <taxon>eudicotyledons</taxon>
        <taxon>Gunneridae</taxon>
        <taxon>Pentapetalae</taxon>
        <taxon>asterids</taxon>
        <taxon>campanulids</taxon>
        <taxon>Apiales</taxon>
        <taxon>Apiaceae</taxon>
        <taxon>Apioideae</taxon>
        <taxon>apioid superclade</taxon>
        <taxon>Tordylieae</taxon>
        <taxon>Tordyliinae</taxon>
        <taxon>Heracleum</taxon>
    </lineage>
</organism>
<protein>
    <submittedName>
        <fullName evidence="7">Ribosomal RNA-processing protein 14-C</fullName>
    </submittedName>
</protein>
<dbReference type="InterPro" id="IPR007019">
    <property type="entry name" value="SURF6"/>
</dbReference>
<feature type="region of interest" description="Disordered" evidence="4">
    <location>
        <begin position="66"/>
        <end position="87"/>
    </location>
</feature>
<feature type="compositionally biased region" description="Basic and acidic residues" evidence="4">
    <location>
        <begin position="274"/>
        <end position="295"/>
    </location>
</feature>
<keyword evidence="8" id="KW-1185">Reference proteome</keyword>
<reference evidence="7" key="1">
    <citation type="submission" date="2023-02" db="EMBL/GenBank/DDBJ databases">
        <title>Genome of toxic invasive species Heracleum sosnowskyi carries increased number of genes despite the absence of recent whole-genome duplications.</title>
        <authorList>
            <person name="Schelkunov M."/>
            <person name="Shtratnikova V."/>
            <person name="Makarenko M."/>
            <person name="Klepikova A."/>
            <person name="Omelchenko D."/>
            <person name="Novikova G."/>
            <person name="Obukhova E."/>
            <person name="Bogdanov V."/>
            <person name="Penin A."/>
            <person name="Logacheva M."/>
        </authorList>
    </citation>
    <scope>NUCLEOTIDE SEQUENCE</scope>
    <source>
        <strain evidence="7">Hsosn_3</strain>
        <tissue evidence="7">Leaf</tissue>
    </source>
</reference>
<gene>
    <name evidence="7" type="ORF">POM88_007043</name>
</gene>
<comment type="similarity">
    <text evidence="2">Belongs to the SURF6 family.</text>
</comment>
<evidence type="ECO:0000259" key="5">
    <source>
        <dbReference type="Pfam" id="PF04935"/>
    </source>
</evidence>
<dbReference type="GO" id="GO:0003723">
    <property type="term" value="F:RNA binding"/>
    <property type="evidence" value="ECO:0007669"/>
    <property type="project" value="TreeGrafter"/>
</dbReference>
<dbReference type="Pfam" id="PF15459">
    <property type="entry name" value="RRP14"/>
    <property type="match status" value="1"/>
</dbReference>
<dbReference type="PANTHER" id="PTHR14369:SF0">
    <property type="entry name" value="SURFEIT LOCUS PROTEIN 6"/>
    <property type="match status" value="1"/>
</dbReference>
<dbReference type="Pfam" id="PF04935">
    <property type="entry name" value="SURF6"/>
    <property type="match status" value="1"/>
</dbReference>